<reference evidence="2" key="1">
    <citation type="submission" date="2017-06" db="EMBL/GenBank/DDBJ databases">
        <title>Genome analysis of Fimbriiglobus ruber SP5, the first member of the order Planctomycetales with confirmed chitinolytic capability.</title>
        <authorList>
            <person name="Ravin N.V."/>
            <person name="Rakitin A.L."/>
            <person name="Ivanova A.A."/>
            <person name="Beletsky A.V."/>
            <person name="Kulichevskaya I.S."/>
            <person name="Mardanov A.V."/>
            <person name="Dedysh S.N."/>
        </authorList>
    </citation>
    <scope>NUCLEOTIDE SEQUENCE [LARGE SCALE GENOMIC DNA]</scope>
    <source>
        <strain evidence="2">SP5</strain>
    </source>
</reference>
<protein>
    <recommendedName>
        <fullName evidence="3">Sulfatase</fullName>
    </recommendedName>
</protein>
<dbReference type="SUPFAM" id="SSF53649">
    <property type="entry name" value="Alkaline phosphatase-like"/>
    <property type="match status" value="1"/>
</dbReference>
<dbReference type="InterPro" id="IPR017850">
    <property type="entry name" value="Alkaline_phosphatase_core_sf"/>
</dbReference>
<dbReference type="AlphaFoldDB" id="A0A225DAK5"/>
<dbReference type="PANTHER" id="PTHR43737">
    <property type="entry name" value="BLL7424 PROTEIN"/>
    <property type="match status" value="1"/>
</dbReference>
<organism evidence="1 2">
    <name type="scientific">Fimbriiglobus ruber</name>
    <dbReference type="NCBI Taxonomy" id="1908690"/>
    <lineage>
        <taxon>Bacteria</taxon>
        <taxon>Pseudomonadati</taxon>
        <taxon>Planctomycetota</taxon>
        <taxon>Planctomycetia</taxon>
        <taxon>Gemmatales</taxon>
        <taxon>Gemmataceae</taxon>
        <taxon>Fimbriiglobus</taxon>
    </lineage>
</organism>
<accession>A0A225DAK5</accession>
<comment type="caution">
    <text evidence="1">The sequence shown here is derived from an EMBL/GenBank/DDBJ whole genome shotgun (WGS) entry which is preliminary data.</text>
</comment>
<sequence length="499" mass="54390">MLRFLGSPKRLCNGVTRRDALWAGGLNLFGLTLADVLQNQSAQASAGRAPNAGPKHFGRAKSCILLFLYGSPSQIEFADQKPDAPVEIRGELGSIASSLPGCSVCELLPHTSKVMHHVTVARSLTHKYPIHGVAYATTGIPEIDAPMELNPHDGRHWPFVGSVVSYLERQKGRGAKPVPDNIALPWQFSSQRVGEVPRAGPYAAYLGSAYNPLYTQFRGTANRKITKTLNADTITFDEPYVGITPESTFSIGSNGPAADLTLDRLNGRKSLLEQFEDARRARPVSSTAHDQFREMAYSIVGTDKVRRALDVTTEPPARRDRYGMTLFGQGCLAARRLVEAGSRFVTVFWDEYGLAGSGWDTHWEHYPRMKNELMPGFDRGYAGLIEDLHERGMLDDTLVVVLSEHGRTPKISSARGGGRDHWAQAYTALFAGGGVARGRVVGKTDKIGGTVVDRPISPKDVLATVYHLLGYDLETTLTDRVGRPQSIIPGGQVIGDILA</sequence>
<dbReference type="EMBL" id="NIDE01000014">
    <property type="protein sequence ID" value="OWK38591.1"/>
    <property type="molecule type" value="Genomic_DNA"/>
</dbReference>
<dbReference type="Gene3D" id="3.40.720.10">
    <property type="entry name" value="Alkaline Phosphatase, subunit A"/>
    <property type="match status" value="1"/>
</dbReference>
<dbReference type="OrthoDB" id="127333at2"/>
<evidence type="ECO:0008006" key="3">
    <source>
        <dbReference type="Google" id="ProtNLM"/>
    </source>
</evidence>
<name>A0A225DAK5_9BACT</name>
<keyword evidence="2" id="KW-1185">Reference proteome</keyword>
<dbReference type="PANTHER" id="PTHR43737:SF1">
    <property type="entry name" value="DUF1501 DOMAIN-CONTAINING PROTEIN"/>
    <property type="match status" value="1"/>
</dbReference>
<dbReference type="Pfam" id="PF07394">
    <property type="entry name" value="DUF1501"/>
    <property type="match status" value="1"/>
</dbReference>
<evidence type="ECO:0000313" key="1">
    <source>
        <dbReference type="EMBL" id="OWK38591.1"/>
    </source>
</evidence>
<dbReference type="Proteomes" id="UP000214646">
    <property type="component" value="Unassembled WGS sequence"/>
</dbReference>
<dbReference type="InterPro" id="IPR010869">
    <property type="entry name" value="DUF1501"/>
</dbReference>
<dbReference type="RefSeq" id="WP_088258356.1">
    <property type="nucleotide sequence ID" value="NZ_NIDE01000014.1"/>
</dbReference>
<evidence type="ECO:0000313" key="2">
    <source>
        <dbReference type="Proteomes" id="UP000214646"/>
    </source>
</evidence>
<proteinExistence type="predicted"/>
<gene>
    <name evidence="1" type="ORF">FRUB_07711</name>
</gene>